<keyword evidence="4" id="KW-1185">Reference proteome</keyword>
<keyword evidence="1" id="KW-0812">Transmembrane</keyword>
<accession>A0A448WD86</accession>
<evidence type="ECO:0000259" key="2">
    <source>
        <dbReference type="Pfam" id="PF07779"/>
    </source>
</evidence>
<proteinExistence type="predicted"/>
<dbReference type="Pfam" id="PF07779">
    <property type="entry name" value="Cas1_AcylT"/>
    <property type="match status" value="1"/>
</dbReference>
<feature type="transmembrane region" description="Helical" evidence="1">
    <location>
        <begin position="12"/>
        <end position="30"/>
    </location>
</feature>
<reference evidence="3" key="1">
    <citation type="submission" date="2018-11" db="EMBL/GenBank/DDBJ databases">
        <authorList>
            <consortium name="Pathogen Informatics"/>
        </authorList>
    </citation>
    <scope>NUCLEOTIDE SEQUENCE</scope>
</reference>
<dbReference type="OrthoDB" id="1932925at2759"/>
<evidence type="ECO:0000256" key="1">
    <source>
        <dbReference type="SAM" id="Phobius"/>
    </source>
</evidence>
<evidence type="ECO:0000313" key="4">
    <source>
        <dbReference type="Proteomes" id="UP000784294"/>
    </source>
</evidence>
<dbReference type="InterPro" id="IPR012419">
    <property type="entry name" value="Cas1_AcylTrans_dom"/>
</dbReference>
<protein>
    <recommendedName>
        <fullName evidence="2">Cas1p 10 TM acyl transferase domain-containing protein</fullName>
    </recommendedName>
</protein>
<keyword evidence="1" id="KW-0472">Membrane</keyword>
<evidence type="ECO:0000313" key="3">
    <source>
        <dbReference type="EMBL" id="VEL08949.1"/>
    </source>
</evidence>
<name>A0A448WD86_9PLAT</name>
<dbReference type="Proteomes" id="UP000784294">
    <property type="component" value="Unassembled WGS sequence"/>
</dbReference>
<feature type="domain" description="Cas1p 10 TM acyl transferase" evidence="2">
    <location>
        <begin position="20"/>
        <end position="84"/>
    </location>
</feature>
<comment type="caution">
    <text evidence="3">The sequence shown here is derived from an EMBL/GenBank/DDBJ whole genome shotgun (WGS) entry which is preliminary data.</text>
</comment>
<dbReference type="EMBL" id="CAAALY010005123">
    <property type="protein sequence ID" value="VEL08949.1"/>
    <property type="molecule type" value="Genomic_DNA"/>
</dbReference>
<sequence>MWIWIREKITDCNFQVLGSLFVAQYHIWLAADAHGILVLIPGQPLLNLLVTSFLFICVCHEVHVLTHRLLPYVVPADWRALLRNSFLLGSGLVGLAASHQLI</sequence>
<organism evidence="3 4">
    <name type="scientific">Protopolystoma xenopodis</name>
    <dbReference type="NCBI Taxonomy" id="117903"/>
    <lineage>
        <taxon>Eukaryota</taxon>
        <taxon>Metazoa</taxon>
        <taxon>Spiralia</taxon>
        <taxon>Lophotrochozoa</taxon>
        <taxon>Platyhelminthes</taxon>
        <taxon>Monogenea</taxon>
        <taxon>Polyopisthocotylea</taxon>
        <taxon>Polystomatidea</taxon>
        <taxon>Polystomatidae</taxon>
        <taxon>Protopolystoma</taxon>
    </lineage>
</organism>
<dbReference type="AlphaFoldDB" id="A0A448WD86"/>
<gene>
    <name evidence="3" type="ORF">PXEA_LOCUS2389</name>
</gene>
<feature type="transmembrane region" description="Helical" evidence="1">
    <location>
        <begin position="36"/>
        <end position="59"/>
    </location>
</feature>
<keyword evidence="1" id="KW-1133">Transmembrane helix</keyword>